<feature type="region of interest" description="Disordered" evidence="1">
    <location>
        <begin position="1"/>
        <end position="41"/>
    </location>
</feature>
<accession>A0A2S9ZWE9</accession>
<dbReference type="OrthoDB" id="10493447at2759"/>
<dbReference type="EMBL" id="LCTV02000017">
    <property type="protein sequence ID" value="PRQ70074.1"/>
    <property type="molecule type" value="Genomic_DNA"/>
</dbReference>
<evidence type="ECO:0000313" key="3">
    <source>
        <dbReference type="Proteomes" id="UP000239560"/>
    </source>
</evidence>
<evidence type="ECO:0000256" key="1">
    <source>
        <dbReference type="SAM" id="MobiDB-lite"/>
    </source>
</evidence>
<dbReference type="AlphaFoldDB" id="A0A2S9ZWE9"/>
<evidence type="ECO:0000313" key="2">
    <source>
        <dbReference type="EMBL" id="PRQ70074.1"/>
    </source>
</evidence>
<protein>
    <submittedName>
        <fullName evidence="2">Uncharacterized protein</fullName>
    </submittedName>
</protein>
<feature type="region of interest" description="Disordered" evidence="1">
    <location>
        <begin position="123"/>
        <end position="152"/>
    </location>
</feature>
<feature type="compositionally biased region" description="Low complexity" evidence="1">
    <location>
        <begin position="31"/>
        <end position="41"/>
    </location>
</feature>
<name>A0A2S9ZWE9_RHOTO</name>
<sequence length="173" mass="18925">MRCASALRPTLEADSRVQSRLRRPPSPSPPHTLSRPRLSSSPTMLSKTLLAISALSAVALAAPEPGVGVNVVKQANYNEAEKAAKISLKEICYRNLYADVGAFLPLARLASFALTLSASRSQVQGQVRQGGSRQGRRRQGSLPLRRHQEGHQQPRVLLRGVLLQAVQHRRAQR</sequence>
<comment type="caution">
    <text evidence="2">The sequence shown here is derived from an EMBL/GenBank/DDBJ whole genome shotgun (WGS) entry which is preliminary data.</text>
</comment>
<proteinExistence type="predicted"/>
<organism evidence="2 3">
    <name type="scientific">Rhodotorula toruloides</name>
    <name type="common">Yeast</name>
    <name type="synonym">Rhodosporidium toruloides</name>
    <dbReference type="NCBI Taxonomy" id="5286"/>
    <lineage>
        <taxon>Eukaryota</taxon>
        <taxon>Fungi</taxon>
        <taxon>Dikarya</taxon>
        <taxon>Basidiomycota</taxon>
        <taxon>Pucciniomycotina</taxon>
        <taxon>Microbotryomycetes</taxon>
        <taxon>Sporidiobolales</taxon>
        <taxon>Sporidiobolaceae</taxon>
        <taxon>Rhodotorula</taxon>
    </lineage>
</organism>
<gene>
    <name evidence="2" type="ORF">AAT19DRAFT_11727</name>
</gene>
<dbReference type="Proteomes" id="UP000239560">
    <property type="component" value="Unassembled WGS sequence"/>
</dbReference>
<reference evidence="2 3" key="1">
    <citation type="journal article" date="2018" name="Elife">
        <title>Functional genomics of lipid metabolism in the oleaginous yeast Rhodosporidium toruloides.</title>
        <authorList>
            <person name="Coradetti S.T."/>
            <person name="Pinel D."/>
            <person name="Geiselman G."/>
            <person name="Ito M."/>
            <person name="Mondo S."/>
            <person name="Reilly M.C."/>
            <person name="Cheng Y.F."/>
            <person name="Bauer S."/>
            <person name="Grigoriev I."/>
            <person name="Gladden J.M."/>
            <person name="Simmons B.A."/>
            <person name="Brem R."/>
            <person name="Arkin A.P."/>
            <person name="Skerker J.M."/>
        </authorList>
    </citation>
    <scope>NUCLEOTIDE SEQUENCE [LARGE SCALE GENOMIC DNA]</scope>
    <source>
        <strain evidence="2 3">NBRC 0880</strain>
    </source>
</reference>